<dbReference type="RefSeq" id="WP_183412578.1">
    <property type="nucleotide sequence ID" value="NZ_JACHYB010000001.1"/>
</dbReference>
<accession>A0A7W5H1I1</accession>
<evidence type="ECO:0000313" key="2">
    <source>
        <dbReference type="EMBL" id="MBB3186725.1"/>
    </source>
</evidence>
<organism evidence="2 3">
    <name type="scientific">Microbacter margulisiae</name>
    <dbReference type="NCBI Taxonomy" id="1350067"/>
    <lineage>
        <taxon>Bacteria</taxon>
        <taxon>Pseudomonadati</taxon>
        <taxon>Bacteroidota</taxon>
        <taxon>Bacteroidia</taxon>
        <taxon>Bacteroidales</taxon>
        <taxon>Porphyromonadaceae</taxon>
        <taxon>Microbacter</taxon>
    </lineage>
</organism>
<reference evidence="2 3" key="1">
    <citation type="submission" date="2020-08" db="EMBL/GenBank/DDBJ databases">
        <title>Genomic Encyclopedia of Type Strains, Phase IV (KMG-IV): sequencing the most valuable type-strain genomes for metagenomic binning, comparative biology and taxonomic classification.</title>
        <authorList>
            <person name="Goeker M."/>
        </authorList>
    </citation>
    <scope>NUCLEOTIDE SEQUENCE [LARGE SCALE GENOMIC DNA]</scope>
    <source>
        <strain evidence="2 3">DSM 27471</strain>
    </source>
</reference>
<proteinExistence type="predicted"/>
<keyword evidence="1" id="KW-0732">Signal</keyword>
<name>A0A7W5H1I1_9PORP</name>
<feature type="signal peptide" evidence="1">
    <location>
        <begin position="1"/>
        <end position="24"/>
    </location>
</feature>
<evidence type="ECO:0008006" key="4">
    <source>
        <dbReference type="Google" id="ProtNLM"/>
    </source>
</evidence>
<dbReference type="Proteomes" id="UP000544222">
    <property type="component" value="Unassembled WGS sequence"/>
</dbReference>
<evidence type="ECO:0000313" key="3">
    <source>
        <dbReference type="Proteomes" id="UP000544222"/>
    </source>
</evidence>
<feature type="chain" id="PRO_5030774740" description="Lipoprotein" evidence="1">
    <location>
        <begin position="25"/>
        <end position="155"/>
    </location>
</feature>
<evidence type="ECO:0000256" key="1">
    <source>
        <dbReference type="SAM" id="SignalP"/>
    </source>
</evidence>
<dbReference type="Pfam" id="PF20050">
    <property type="entry name" value="DUF6452"/>
    <property type="match status" value="1"/>
</dbReference>
<sequence>MKSKLLLVFTGIILSLLLINCSNAGGCHQNLYVVMTANLDTIQNDTVKTMTLDSVWVAGVRNDSVLYDNTASVSQLSLPLQENKNITQFVIRSNSVYDTLTCYHTNIQQYISLECGCEINFQLDSVKTTTHRIKSVQIVQKNVTSQATENIQIFY</sequence>
<dbReference type="EMBL" id="JACHYB010000001">
    <property type="protein sequence ID" value="MBB3186725.1"/>
    <property type="molecule type" value="Genomic_DNA"/>
</dbReference>
<keyword evidence="3" id="KW-1185">Reference proteome</keyword>
<protein>
    <recommendedName>
        <fullName evidence="4">Lipoprotein</fullName>
    </recommendedName>
</protein>
<dbReference type="AlphaFoldDB" id="A0A7W5H1I1"/>
<gene>
    <name evidence="2" type="ORF">FHX64_000888</name>
</gene>
<comment type="caution">
    <text evidence="2">The sequence shown here is derived from an EMBL/GenBank/DDBJ whole genome shotgun (WGS) entry which is preliminary data.</text>
</comment>
<dbReference type="InterPro" id="IPR045607">
    <property type="entry name" value="DUF6452"/>
</dbReference>